<dbReference type="GO" id="GO:0055085">
    <property type="term" value="P:transmembrane transport"/>
    <property type="evidence" value="ECO:0007669"/>
    <property type="project" value="InterPro"/>
</dbReference>
<evidence type="ECO:0000256" key="1">
    <source>
        <dbReference type="ARBA" id="ARBA00004651"/>
    </source>
</evidence>
<evidence type="ECO:0000259" key="8">
    <source>
        <dbReference type="PROSITE" id="PS50928"/>
    </source>
</evidence>
<organism evidence="9">
    <name type="scientific">bioreactor metagenome</name>
    <dbReference type="NCBI Taxonomy" id="1076179"/>
    <lineage>
        <taxon>unclassified sequences</taxon>
        <taxon>metagenomes</taxon>
        <taxon>ecological metagenomes</taxon>
    </lineage>
</organism>
<dbReference type="PANTHER" id="PTHR43163:SF6">
    <property type="entry name" value="DIPEPTIDE TRANSPORT SYSTEM PERMEASE PROTEIN DPPB-RELATED"/>
    <property type="match status" value="1"/>
</dbReference>
<dbReference type="CDD" id="cd06261">
    <property type="entry name" value="TM_PBP2"/>
    <property type="match status" value="1"/>
</dbReference>
<feature type="transmembrane region" description="Helical" evidence="7">
    <location>
        <begin position="76"/>
        <end position="96"/>
    </location>
</feature>
<keyword evidence="6 7" id="KW-0472">Membrane</keyword>
<evidence type="ECO:0000256" key="5">
    <source>
        <dbReference type="ARBA" id="ARBA00022989"/>
    </source>
</evidence>
<dbReference type="PROSITE" id="PS50928">
    <property type="entry name" value="ABC_TM1"/>
    <property type="match status" value="1"/>
</dbReference>
<gene>
    <name evidence="9" type="primary">oppB_21</name>
    <name evidence="9" type="ORF">SDC9_172451</name>
</gene>
<feature type="transmembrane region" description="Helical" evidence="7">
    <location>
        <begin position="43"/>
        <end position="64"/>
    </location>
</feature>
<keyword evidence="2" id="KW-0813">Transport</keyword>
<dbReference type="SUPFAM" id="SSF161098">
    <property type="entry name" value="MetI-like"/>
    <property type="match status" value="1"/>
</dbReference>
<dbReference type="InterPro" id="IPR000515">
    <property type="entry name" value="MetI-like"/>
</dbReference>
<dbReference type="InterPro" id="IPR035906">
    <property type="entry name" value="MetI-like_sf"/>
</dbReference>
<evidence type="ECO:0000256" key="6">
    <source>
        <dbReference type="ARBA" id="ARBA00023136"/>
    </source>
</evidence>
<sequence length="111" mass="11986">MLDVLSEDYMRVVRAKGASNARAIFVHALRGTLTPVVAYFAPMFAYIITGSLVVESVFTIGGLGSKFVRSIIDSDYTVIMGVTIFLSALLILANLVSDVLCALLDRRAALE</sequence>
<keyword evidence="5 7" id="KW-1133">Transmembrane helix</keyword>
<dbReference type="Gene3D" id="1.10.3720.10">
    <property type="entry name" value="MetI-like"/>
    <property type="match status" value="1"/>
</dbReference>
<evidence type="ECO:0000256" key="3">
    <source>
        <dbReference type="ARBA" id="ARBA00022475"/>
    </source>
</evidence>
<accession>A0A645GM71</accession>
<name>A0A645GM71_9ZZZZ</name>
<evidence type="ECO:0000313" key="9">
    <source>
        <dbReference type="EMBL" id="MPN25044.1"/>
    </source>
</evidence>
<dbReference type="GO" id="GO:0005886">
    <property type="term" value="C:plasma membrane"/>
    <property type="evidence" value="ECO:0007669"/>
    <property type="project" value="UniProtKB-SubCell"/>
</dbReference>
<dbReference type="AlphaFoldDB" id="A0A645GM71"/>
<proteinExistence type="predicted"/>
<keyword evidence="4 7" id="KW-0812">Transmembrane</keyword>
<evidence type="ECO:0000256" key="2">
    <source>
        <dbReference type="ARBA" id="ARBA00022448"/>
    </source>
</evidence>
<protein>
    <submittedName>
        <fullName evidence="9">Oligopeptide transport system permease protein OppB</fullName>
    </submittedName>
</protein>
<comment type="caution">
    <text evidence="9">The sequence shown here is derived from an EMBL/GenBank/DDBJ whole genome shotgun (WGS) entry which is preliminary data.</text>
</comment>
<dbReference type="PANTHER" id="PTHR43163">
    <property type="entry name" value="DIPEPTIDE TRANSPORT SYSTEM PERMEASE PROTEIN DPPB-RELATED"/>
    <property type="match status" value="1"/>
</dbReference>
<keyword evidence="3" id="KW-1003">Cell membrane</keyword>
<evidence type="ECO:0000256" key="4">
    <source>
        <dbReference type="ARBA" id="ARBA00022692"/>
    </source>
</evidence>
<comment type="subcellular location">
    <subcellularLocation>
        <location evidence="1">Cell membrane</location>
        <topology evidence="1">Multi-pass membrane protein</topology>
    </subcellularLocation>
</comment>
<reference evidence="9" key="1">
    <citation type="submission" date="2019-08" db="EMBL/GenBank/DDBJ databases">
        <authorList>
            <person name="Kucharzyk K."/>
            <person name="Murdoch R.W."/>
            <person name="Higgins S."/>
            <person name="Loffler F."/>
        </authorList>
    </citation>
    <scope>NUCLEOTIDE SEQUENCE</scope>
</reference>
<dbReference type="Pfam" id="PF00528">
    <property type="entry name" value="BPD_transp_1"/>
    <property type="match status" value="1"/>
</dbReference>
<feature type="domain" description="ABC transmembrane type-1" evidence="8">
    <location>
        <begin position="1"/>
        <end position="97"/>
    </location>
</feature>
<dbReference type="EMBL" id="VSSQ01074085">
    <property type="protein sequence ID" value="MPN25044.1"/>
    <property type="molecule type" value="Genomic_DNA"/>
</dbReference>
<evidence type="ECO:0000256" key="7">
    <source>
        <dbReference type="SAM" id="Phobius"/>
    </source>
</evidence>